<dbReference type="GO" id="GO:0022857">
    <property type="term" value="F:transmembrane transporter activity"/>
    <property type="evidence" value="ECO:0007669"/>
    <property type="project" value="InterPro"/>
</dbReference>
<dbReference type="PRINTS" id="PR01036">
    <property type="entry name" value="TCRTETB"/>
</dbReference>
<evidence type="ECO:0000256" key="7">
    <source>
        <dbReference type="ARBA" id="ARBA00023251"/>
    </source>
</evidence>
<evidence type="ECO:0000256" key="6">
    <source>
        <dbReference type="ARBA" id="ARBA00023136"/>
    </source>
</evidence>
<dbReference type="Proteomes" id="UP000301309">
    <property type="component" value="Unassembled WGS sequence"/>
</dbReference>
<dbReference type="Gene3D" id="1.20.1250.20">
    <property type="entry name" value="MFS general substrate transporter like domains"/>
    <property type="match status" value="1"/>
</dbReference>
<dbReference type="NCBIfam" id="TIGR00711">
    <property type="entry name" value="efflux_EmrB"/>
    <property type="match status" value="1"/>
</dbReference>
<evidence type="ECO:0000259" key="9">
    <source>
        <dbReference type="PROSITE" id="PS50850"/>
    </source>
</evidence>
<dbReference type="CDD" id="cd17321">
    <property type="entry name" value="MFS_MMR_MDR_like"/>
    <property type="match status" value="1"/>
</dbReference>
<dbReference type="SUPFAM" id="SSF103473">
    <property type="entry name" value="MFS general substrate transporter"/>
    <property type="match status" value="1"/>
</dbReference>
<feature type="transmembrane region" description="Helical" evidence="8">
    <location>
        <begin position="202"/>
        <end position="222"/>
    </location>
</feature>
<keyword evidence="3" id="KW-1003">Cell membrane</keyword>
<feature type="transmembrane region" description="Helical" evidence="8">
    <location>
        <begin position="455"/>
        <end position="474"/>
    </location>
</feature>
<dbReference type="GO" id="GO:0046677">
    <property type="term" value="P:response to antibiotic"/>
    <property type="evidence" value="ECO:0007669"/>
    <property type="project" value="UniProtKB-KW"/>
</dbReference>
<dbReference type="PANTHER" id="PTHR42718">
    <property type="entry name" value="MAJOR FACILITATOR SUPERFAMILY MULTIDRUG TRANSPORTER MFSC"/>
    <property type="match status" value="1"/>
</dbReference>
<feature type="transmembrane region" description="Helical" evidence="8">
    <location>
        <begin position="228"/>
        <end position="251"/>
    </location>
</feature>
<dbReference type="PROSITE" id="PS00216">
    <property type="entry name" value="SUGAR_TRANSPORT_1"/>
    <property type="match status" value="1"/>
</dbReference>
<evidence type="ECO:0000256" key="2">
    <source>
        <dbReference type="ARBA" id="ARBA00022448"/>
    </source>
</evidence>
<dbReference type="InterPro" id="IPR020846">
    <property type="entry name" value="MFS_dom"/>
</dbReference>
<keyword evidence="11" id="KW-1185">Reference proteome</keyword>
<dbReference type="OrthoDB" id="4080117at2"/>
<feature type="transmembrane region" description="Helical" evidence="8">
    <location>
        <begin position="52"/>
        <end position="70"/>
    </location>
</feature>
<comment type="subcellular location">
    <subcellularLocation>
        <location evidence="1">Cell membrane</location>
        <topology evidence="1">Multi-pass membrane protein</topology>
    </subcellularLocation>
</comment>
<feature type="transmembrane region" description="Helical" evidence="8">
    <location>
        <begin position="15"/>
        <end position="37"/>
    </location>
</feature>
<dbReference type="GO" id="GO:0005886">
    <property type="term" value="C:plasma membrane"/>
    <property type="evidence" value="ECO:0007669"/>
    <property type="project" value="UniProtKB-SubCell"/>
</dbReference>
<gene>
    <name evidence="10" type="ORF">SVIO_065660</name>
</gene>
<feature type="transmembrane region" description="Helical" evidence="8">
    <location>
        <begin position="110"/>
        <end position="129"/>
    </location>
</feature>
<dbReference type="InterPro" id="IPR011701">
    <property type="entry name" value="MFS"/>
</dbReference>
<keyword evidence="2" id="KW-0813">Transport</keyword>
<keyword evidence="6 8" id="KW-0472">Membrane</keyword>
<evidence type="ECO:0000256" key="4">
    <source>
        <dbReference type="ARBA" id="ARBA00022692"/>
    </source>
</evidence>
<organism evidence="10 11">
    <name type="scientific">Streptomyces violaceusniger</name>
    <dbReference type="NCBI Taxonomy" id="68280"/>
    <lineage>
        <taxon>Bacteria</taxon>
        <taxon>Bacillati</taxon>
        <taxon>Actinomycetota</taxon>
        <taxon>Actinomycetes</taxon>
        <taxon>Kitasatosporales</taxon>
        <taxon>Streptomycetaceae</taxon>
        <taxon>Streptomyces</taxon>
        <taxon>Streptomyces violaceusniger group</taxon>
    </lineage>
</organism>
<evidence type="ECO:0000256" key="8">
    <source>
        <dbReference type="SAM" id="Phobius"/>
    </source>
</evidence>
<keyword evidence="5 8" id="KW-1133">Transmembrane helix</keyword>
<feature type="transmembrane region" description="Helical" evidence="8">
    <location>
        <begin position="82"/>
        <end position="104"/>
    </location>
</feature>
<name>A0A4D4LCY0_STRVO</name>
<evidence type="ECO:0000256" key="5">
    <source>
        <dbReference type="ARBA" id="ARBA00022989"/>
    </source>
</evidence>
<feature type="transmembrane region" description="Helical" evidence="8">
    <location>
        <begin position="168"/>
        <end position="190"/>
    </location>
</feature>
<dbReference type="InterPro" id="IPR036259">
    <property type="entry name" value="MFS_trans_sf"/>
</dbReference>
<keyword evidence="7" id="KW-0046">Antibiotic resistance</keyword>
<feature type="transmembrane region" description="Helical" evidence="8">
    <location>
        <begin position="336"/>
        <end position="355"/>
    </location>
</feature>
<comment type="caution">
    <text evidence="10">The sequence shown here is derived from an EMBL/GenBank/DDBJ whole genome shotgun (WGS) entry which is preliminary data.</text>
</comment>
<keyword evidence="4 8" id="KW-0812">Transmembrane</keyword>
<protein>
    <submittedName>
        <fullName evidence="10">MFS transporter</fullName>
    </submittedName>
</protein>
<proteinExistence type="predicted"/>
<dbReference type="PROSITE" id="PS50850">
    <property type="entry name" value="MFS"/>
    <property type="match status" value="1"/>
</dbReference>
<dbReference type="Pfam" id="PF07690">
    <property type="entry name" value="MFS_1"/>
    <property type="match status" value="1"/>
</dbReference>
<dbReference type="RefSeq" id="WP_137979197.1">
    <property type="nucleotide sequence ID" value="NZ_BAAASO010000034.1"/>
</dbReference>
<evidence type="ECO:0000313" key="10">
    <source>
        <dbReference type="EMBL" id="GDY55943.1"/>
    </source>
</evidence>
<feature type="transmembrane region" description="Helical" evidence="8">
    <location>
        <begin position="272"/>
        <end position="295"/>
    </location>
</feature>
<evidence type="ECO:0000256" key="1">
    <source>
        <dbReference type="ARBA" id="ARBA00004651"/>
    </source>
</evidence>
<feature type="transmembrane region" description="Helical" evidence="8">
    <location>
        <begin position="141"/>
        <end position="162"/>
    </location>
</feature>
<sequence length="502" mass="51730">MPETAQFVDPRRWKALIFIALAQLMVVLDATIVNIALPSAQADLGISDGNRQWVITAYALAFGGLLLFGGRIADLWGRKQTFIVGLIGFAAASAVGGAALNTGMLLGARALQGVFGALLAPSALSLLAVMFTDPKERAKAFGVFGAIAGGGGAVGLILGGVLTEYMDWRWTFFVNIPFAIIAAIGAVAVIREPVESHNSSRLDIPGVVLATAGLVSLVYGFTRAESDGWSAGPTIGLFIAAAVLLLAFVVVEARVKAPLLPLRVVADRNRGGVYASLALAIIGMFGLFLFLTYYMQVVKGYSPVRTGFAFLPMVAGMITGSTQIGARLMTRVPARLLMGPGFLVASVGMLLLTQIDLDTSYPALILPGFLLLGLGMGTAFMPAMSLATHGVEPRDAGVASAMVNTSQQVGGAIGTALLNTIAASATTEYAKSHAAGAPSRTVLQLQSMVHGYTAAIWWAVGILVLAAVIAITFINAGQPEGGGAVAGSGDGAAEDAVPVMAH</sequence>
<evidence type="ECO:0000313" key="11">
    <source>
        <dbReference type="Proteomes" id="UP000301309"/>
    </source>
</evidence>
<feature type="domain" description="Major facilitator superfamily (MFS) profile" evidence="9">
    <location>
        <begin position="15"/>
        <end position="478"/>
    </location>
</feature>
<dbReference type="InterPro" id="IPR004638">
    <property type="entry name" value="EmrB-like"/>
</dbReference>
<evidence type="ECO:0000256" key="3">
    <source>
        <dbReference type="ARBA" id="ARBA00022475"/>
    </source>
</evidence>
<dbReference type="PANTHER" id="PTHR42718:SF46">
    <property type="entry name" value="BLR6921 PROTEIN"/>
    <property type="match status" value="1"/>
</dbReference>
<reference evidence="10 11" key="1">
    <citation type="journal article" date="2020" name="Int. J. Syst. Evol. Microbiol.">
        <title>Reclassification of Streptomyces castelarensis and Streptomyces sporoclivatus as later heterotypic synonyms of Streptomyces antimycoticus.</title>
        <authorList>
            <person name="Komaki H."/>
            <person name="Tamura T."/>
        </authorList>
    </citation>
    <scope>NUCLEOTIDE SEQUENCE [LARGE SCALE GENOMIC DNA]</scope>
    <source>
        <strain evidence="10 11">NBRC 13459</strain>
    </source>
</reference>
<dbReference type="InterPro" id="IPR005829">
    <property type="entry name" value="Sugar_transporter_CS"/>
</dbReference>
<accession>A0A4D4LCY0</accession>
<dbReference type="Gene3D" id="1.20.1720.10">
    <property type="entry name" value="Multidrug resistance protein D"/>
    <property type="match status" value="1"/>
</dbReference>
<dbReference type="AlphaFoldDB" id="A0A4D4LCY0"/>
<feature type="transmembrane region" description="Helical" evidence="8">
    <location>
        <begin position="307"/>
        <end position="324"/>
    </location>
</feature>
<feature type="transmembrane region" description="Helical" evidence="8">
    <location>
        <begin position="361"/>
        <end position="384"/>
    </location>
</feature>
<dbReference type="EMBL" id="BJHW01000001">
    <property type="protein sequence ID" value="GDY55943.1"/>
    <property type="molecule type" value="Genomic_DNA"/>
</dbReference>